<evidence type="ECO:0000313" key="3">
    <source>
        <dbReference type="Proteomes" id="UP000635726"/>
    </source>
</evidence>
<dbReference type="AlphaFoldDB" id="A0A917P7X0"/>
<keyword evidence="1" id="KW-0472">Membrane</keyword>
<keyword evidence="3" id="KW-1185">Reference proteome</keyword>
<sequence length="163" mass="17281">MRGILPARAGADRALTGGGRGGCYTARVMLKSDRPSVFRRPALWGAALAVLLVLGGALLWLGSRQGPVALAGESEASTAPFTLRAGRYDVRADLLPECQYTFYLTPVGGEWSRAGKTVGAASGERELRVTTDALPGGRYFVHGFTAPEEGCSWTLRLDPRAAD</sequence>
<reference evidence="2" key="1">
    <citation type="journal article" date="2014" name="Int. J. Syst. Evol. Microbiol.">
        <title>Complete genome sequence of Corynebacterium casei LMG S-19264T (=DSM 44701T), isolated from a smear-ripened cheese.</title>
        <authorList>
            <consortium name="US DOE Joint Genome Institute (JGI-PGF)"/>
            <person name="Walter F."/>
            <person name="Albersmeier A."/>
            <person name="Kalinowski J."/>
            <person name="Ruckert C."/>
        </authorList>
    </citation>
    <scope>NUCLEOTIDE SEQUENCE</scope>
    <source>
        <strain evidence="2">JCM 14371</strain>
    </source>
</reference>
<keyword evidence="1" id="KW-1133">Transmembrane helix</keyword>
<accession>A0A917P7X0</accession>
<gene>
    <name evidence="2" type="ORF">GCM10008939_07650</name>
</gene>
<reference evidence="2" key="2">
    <citation type="submission" date="2020-09" db="EMBL/GenBank/DDBJ databases">
        <authorList>
            <person name="Sun Q."/>
            <person name="Ohkuma M."/>
        </authorList>
    </citation>
    <scope>NUCLEOTIDE SEQUENCE</scope>
    <source>
        <strain evidence="2">JCM 14371</strain>
    </source>
</reference>
<comment type="caution">
    <text evidence="2">The sequence shown here is derived from an EMBL/GenBank/DDBJ whole genome shotgun (WGS) entry which is preliminary data.</text>
</comment>
<protein>
    <submittedName>
        <fullName evidence="2">Uncharacterized protein</fullName>
    </submittedName>
</protein>
<evidence type="ECO:0000313" key="2">
    <source>
        <dbReference type="EMBL" id="GGJ66088.1"/>
    </source>
</evidence>
<keyword evidence="1" id="KW-0812">Transmembrane</keyword>
<dbReference type="Proteomes" id="UP000635726">
    <property type="component" value="Unassembled WGS sequence"/>
</dbReference>
<proteinExistence type="predicted"/>
<dbReference type="EMBL" id="BMOE01000001">
    <property type="protein sequence ID" value="GGJ66088.1"/>
    <property type="molecule type" value="Genomic_DNA"/>
</dbReference>
<evidence type="ECO:0000256" key="1">
    <source>
        <dbReference type="SAM" id="Phobius"/>
    </source>
</evidence>
<feature type="transmembrane region" description="Helical" evidence="1">
    <location>
        <begin position="42"/>
        <end position="61"/>
    </location>
</feature>
<name>A0A917P7X0_9DEIO</name>
<organism evidence="2 3">
    <name type="scientific">Deinococcus aquiradiocola</name>
    <dbReference type="NCBI Taxonomy" id="393059"/>
    <lineage>
        <taxon>Bacteria</taxon>
        <taxon>Thermotogati</taxon>
        <taxon>Deinococcota</taxon>
        <taxon>Deinococci</taxon>
        <taxon>Deinococcales</taxon>
        <taxon>Deinococcaceae</taxon>
        <taxon>Deinococcus</taxon>
    </lineage>
</organism>